<dbReference type="Pfam" id="PF00326">
    <property type="entry name" value="Peptidase_S9"/>
    <property type="match status" value="1"/>
</dbReference>
<keyword evidence="7 8" id="KW-0378">Hydrolase</keyword>
<dbReference type="GO" id="GO:0005737">
    <property type="term" value="C:cytoplasm"/>
    <property type="evidence" value="ECO:0007669"/>
    <property type="project" value="UniProtKB-SubCell"/>
</dbReference>
<dbReference type="GO" id="GO:0008242">
    <property type="term" value="F:omega peptidase activity"/>
    <property type="evidence" value="ECO:0007669"/>
    <property type="project" value="UniProtKB-EC"/>
</dbReference>
<reference evidence="11 12" key="1">
    <citation type="submission" date="2024-03" db="EMBL/GenBank/DDBJ databases">
        <title>Adaptation during the transition from Ophiocordyceps entomopathogen to insect associate is accompanied by gene loss and intensified selection.</title>
        <authorList>
            <person name="Ward C.M."/>
            <person name="Onetto C.A."/>
            <person name="Borneman A.R."/>
        </authorList>
    </citation>
    <scope>NUCLEOTIDE SEQUENCE [LARGE SCALE GENOMIC DNA]</scope>
    <source>
        <strain evidence="11">AWRI1</strain>
        <tissue evidence="11">Single Adult Female</tissue>
    </source>
</reference>
<evidence type="ECO:0000256" key="7">
    <source>
        <dbReference type="ARBA" id="ARBA00022801"/>
    </source>
</evidence>
<dbReference type="InterPro" id="IPR001375">
    <property type="entry name" value="Peptidase_S9_cat"/>
</dbReference>
<keyword evidence="6" id="KW-0963">Cytoplasm</keyword>
<dbReference type="EC" id="3.4.21.-" evidence="8"/>
<sequence length="724" mass="81515">MTSELPELSREEVEKVVELYKETFQHAIRVVSATIRPSPKSGSYFVTSQWSQRSLERGSPMQIMRTILTDSSFTYRLDVNAVDISHWVLHAQSNSGNSRAVIHTTPSDDPKTKTKYFLEIWSDEMLLQAFDLSALNLHGPIYTDEMFGTLRWSKKDDKVVYIAEKKQPKTAPFYQQKAKTDTKEDQCEERVGEQYLYEDDWGEQMSPKTHPVIAVCDIIKKNIDILKGVPDDISPGQIIWEPSGNGVVGLGVYHKPRRLGIIFCTNRRSCIFHLSWDEQFTVLSDENMSVFSPKFSPDGKYLVWLQRPIGGPHHTTCELVKCDWSTKRVTTVVDIVKTVSSTKNGKLFFGIYSTKLPENCWSSDSKYVFLSSCQNFCVQSYAIKIDDGSVWDISSSCEEESTSILDVSADDFVLCCKSSYSLPPVLAALYFPAVEKQSFNEITWNCLTKPSPINDGNIISKFIVVDKLTKEERGYAIYYGPDKKEDQSIPVILYPHGGPHACTSIAFSPAWQLFSRLGLAVLIVNYRGSTGCGKDFLDALLGHVGSLDVKDCFVALQNSFDKFPWLDPKNVLLFGGSHGGFLVTHLSSQYPDDFKAVVAVNPVVNLTAMAYITDIPDWTTVEVGHSYDGISEVMNNPEVWKALWSSSPMCNVKKVKAPTLLLLGKKDLRVPPSPGLSYYQALKEVNVPTKVFYYDDNHSLGTVPVEMDMLINAVLWFKRCMKRI</sequence>
<dbReference type="GO" id="GO:0006508">
    <property type="term" value="P:proteolysis"/>
    <property type="evidence" value="ECO:0007669"/>
    <property type="project" value="UniProtKB-KW"/>
</dbReference>
<name>A0AAN9TSV6_9HEMI</name>
<comment type="similarity">
    <text evidence="4">Belongs to the peptidase S9C family.</text>
</comment>
<evidence type="ECO:0000256" key="1">
    <source>
        <dbReference type="ARBA" id="ARBA00000721"/>
    </source>
</evidence>
<dbReference type="InterPro" id="IPR045550">
    <property type="entry name" value="AARE_N"/>
</dbReference>
<feature type="domain" description="Peptidase S9 prolyl oligopeptidase catalytic" evidence="9">
    <location>
        <begin position="507"/>
        <end position="722"/>
    </location>
</feature>
<organism evidence="11 12">
    <name type="scientific">Parthenolecanium corni</name>
    <dbReference type="NCBI Taxonomy" id="536013"/>
    <lineage>
        <taxon>Eukaryota</taxon>
        <taxon>Metazoa</taxon>
        <taxon>Ecdysozoa</taxon>
        <taxon>Arthropoda</taxon>
        <taxon>Hexapoda</taxon>
        <taxon>Insecta</taxon>
        <taxon>Pterygota</taxon>
        <taxon>Neoptera</taxon>
        <taxon>Paraneoptera</taxon>
        <taxon>Hemiptera</taxon>
        <taxon>Sternorrhyncha</taxon>
        <taxon>Coccoidea</taxon>
        <taxon>Coccidae</taxon>
        <taxon>Parthenolecanium</taxon>
    </lineage>
</organism>
<dbReference type="AlphaFoldDB" id="A0AAN9TSV6"/>
<keyword evidence="12" id="KW-1185">Reference proteome</keyword>
<evidence type="ECO:0000259" key="9">
    <source>
        <dbReference type="Pfam" id="PF00326"/>
    </source>
</evidence>
<protein>
    <recommendedName>
        <fullName evidence="8">Prolyl endopeptidase</fullName>
        <ecNumber evidence="8">3.4.21.-</ecNumber>
    </recommendedName>
</protein>
<evidence type="ECO:0000256" key="2">
    <source>
        <dbReference type="ARBA" id="ARBA00004496"/>
    </source>
</evidence>
<comment type="catalytic activity">
    <reaction evidence="1">
        <text>Cleavage of an N-acetyl or N-formyl amino acid from the N-terminus of a polypeptide.</text>
        <dbReference type="EC" id="3.4.19.1"/>
    </reaction>
</comment>
<evidence type="ECO:0000256" key="6">
    <source>
        <dbReference type="ARBA" id="ARBA00022490"/>
    </source>
</evidence>
<feature type="domain" description="Acylamino-acid-releasing enzyme N-terminal" evidence="10">
    <location>
        <begin position="72"/>
        <end position="451"/>
    </location>
</feature>
<evidence type="ECO:0000313" key="11">
    <source>
        <dbReference type="EMBL" id="KAK7602185.1"/>
    </source>
</evidence>
<evidence type="ECO:0000259" key="10">
    <source>
        <dbReference type="Pfam" id="PF19283"/>
    </source>
</evidence>
<evidence type="ECO:0000256" key="5">
    <source>
        <dbReference type="ARBA" id="ARBA00011881"/>
    </source>
</evidence>
<evidence type="ECO:0000313" key="12">
    <source>
        <dbReference type="Proteomes" id="UP001367676"/>
    </source>
</evidence>
<dbReference type="EMBL" id="JBBCAQ010000010">
    <property type="protein sequence ID" value="KAK7602185.1"/>
    <property type="molecule type" value="Genomic_DNA"/>
</dbReference>
<keyword evidence="8" id="KW-0720">Serine protease</keyword>
<dbReference type="PANTHER" id="PTHR42776:SF4">
    <property type="entry name" value="ACYLAMINO-ACID-RELEASING ENZYME"/>
    <property type="match status" value="1"/>
</dbReference>
<comment type="subcellular location">
    <subcellularLocation>
        <location evidence="2">Cytoplasm</location>
    </subcellularLocation>
</comment>
<dbReference type="PANTHER" id="PTHR42776">
    <property type="entry name" value="SERINE PEPTIDASE S9 FAMILY MEMBER"/>
    <property type="match status" value="1"/>
</dbReference>
<dbReference type="SUPFAM" id="SSF82171">
    <property type="entry name" value="DPP6 N-terminal domain-like"/>
    <property type="match status" value="1"/>
</dbReference>
<dbReference type="InterPro" id="IPR002470">
    <property type="entry name" value="Peptidase_S9A"/>
</dbReference>
<evidence type="ECO:0000256" key="8">
    <source>
        <dbReference type="RuleBase" id="RU368024"/>
    </source>
</evidence>
<keyword evidence="8" id="KW-0645">Protease</keyword>
<evidence type="ECO:0000256" key="4">
    <source>
        <dbReference type="ARBA" id="ARBA00010040"/>
    </source>
</evidence>
<dbReference type="GO" id="GO:0004252">
    <property type="term" value="F:serine-type endopeptidase activity"/>
    <property type="evidence" value="ECO:0007669"/>
    <property type="project" value="UniProtKB-UniRule"/>
</dbReference>
<accession>A0AAN9TSV6</accession>
<dbReference type="SUPFAM" id="SSF53474">
    <property type="entry name" value="alpha/beta-Hydrolases"/>
    <property type="match status" value="1"/>
</dbReference>
<dbReference type="Gene3D" id="3.40.50.1820">
    <property type="entry name" value="alpha/beta hydrolase"/>
    <property type="match status" value="1"/>
</dbReference>
<dbReference type="Pfam" id="PF19283">
    <property type="entry name" value="APEH_N"/>
    <property type="match status" value="1"/>
</dbReference>
<comment type="subunit">
    <text evidence="5">Homotetramer.</text>
</comment>
<dbReference type="InterPro" id="IPR029058">
    <property type="entry name" value="AB_hydrolase_fold"/>
</dbReference>
<gene>
    <name evidence="11" type="ORF">V9T40_009626</name>
</gene>
<dbReference type="PRINTS" id="PR00862">
    <property type="entry name" value="PROLIGOPTASE"/>
</dbReference>
<comment type="similarity">
    <text evidence="3 8">Belongs to the peptidase S9A family.</text>
</comment>
<comment type="caution">
    <text evidence="11">The sequence shown here is derived from an EMBL/GenBank/DDBJ whole genome shotgun (WGS) entry which is preliminary data.</text>
</comment>
<dbReference type="Proteomes" id="UP001367676">
    <property type="component" value="Unassembled WGS sequence"/>
</dbReference>
<evidence type="ECO:0000256" key="3">
    <source>
        <dbReference type="ARBA" id="ARBA00005228"/>
    </source>
</evidence>
<proteinExistence type="inferred from homology"/>